<feature type="binding site" evidence="5">
    <location>
        <begin position="153"/>
        <end position="154"/>
    </location>
    <ligand>
        <name>FMN</name>
        <dbReference type="ChEBI" id="CHEBI:58210"/>
    </ligand>
</feature>
<feature type="binding site" evidence="5">
    <location>
        <position position="118"/>
    </location>
    <ligand>
        <name>FMN</name>
        <dbReference type="ChEBI" id="CHEBI:58210"/>
    </ligand>
</feature>
<evidence type="ECO:0000313" key="8">
    <source>
        <dbReference type="EMBL" id="PRY18048.1"/>
    </source>
</evidence>
<comment type="similarity">
    <text evidence="1">Belongs to the pyridoxamine 5'-phosphate oxidase family.</text>
</comment>
<evidence type="ECO:0000259" key="7">
    <source>
        <dbReference type="Pfam" id="PF10590"/>
    </source>
</evidence>
<dbReference type="Pfam" id="PF01243">
    <property type="entry name" value="PNPOx_N"/>
    <property type="match status" value="1"/>
</dbReference>
<comment type="cofactor">
    <cofactor evidence="5">
        <name>FMN</name>
        <dbReference type="ChEBI" id="CHEBI:58210"/>
    </cofactor>
    <text evidence="5">Binds 1 FMN per subunit.</text>
</comment>
<gene>
    <name evidence="8" type="ORF">CLV37_101292</name>
</gene>
<keyword evidence="9" id="KW-1185">Reference proteome</keyword>
<dbReference type="GO" id="GO:0010181">
    <property type="term" value="F:FMN binding"/>
    <property type="evidence" value="ECO:0007669"/>
    <property type="project" value="InterPro"/>
</dbReference>
<dbReference type="Proteomes" id="UP000238083">
    <property type="component" value="Unassembled WGS sequence"/>
</dbReference>
<dbReference type="InterPro" id="IPR011576">
    <property type="entry name" value="Pyridox_Oxase_N"/>
</dbReference>
<dbReference type="GO" id="GO:0008615">
    <property type="term" value="P:pyridoxine biosynthetic process"/>
    <property type="evidence" value="ECO:0007669"/>
    <property type="project" value="InterPro"/>
</dbReference>
<feature type="domain" description="Pyridoxamine 5'-phosphate oxidase N-terminal" evidence="6">
    <location>
        <begin position="46"/>
        <end position="163"/>
    </location>
</feature>
<dbReference type="GO" id="GO:0004733">
    <property type="term" value="F:pyridoxamine phosphate oxidase activity"/>
    <property type="evidence" value="ECO:0007669"/>
    <property type="project" value="InterPro"/>
</dbReference>
<keyword evidence="3 5" id="KW-0288">FMN</keyword>
<keyword evidence="2" id="KW-0285">Flavoprotein</keyword>
<dbReference type="SUPFAM" id="SSF50475">
    <property type="entry name" value="FMN-binding split barrel"/>
    <property type="match status" value="1"/>
</dbReference>
<comment type="caution">
    <text evidence="8">The sequence shown here is derived from an EMBL/GenBank/DDBJ whole genome shotgun (WGS) entry which is preliminary data.</text>
</comment>
<feature type="domain" description="Pyridoxine 5'-phosphate oxidase dimerisation C-terminal" evidence="7">
    <location>
        <begin position="187"/>
        <end position="227"/>
    </location>
</feature>
<protein>
    <submittedName>
        <fullName evidence="8">Pyridoxamine 5'-phosphate oxidase</fullName>
    </submittedName>
</protein>
<dbReference type="InterPro" id="IPR000659">
    <property type="entry name" value="Pyridox_Oxase"/>
</dbReference>
<accession>A0A2T0RA50</accession>
<evidence type="ECO:0000256" key="3">
    <source>
        <dbReference type="ARBA" id="ARBA00022643"/>
    </source>
</evidence>
<dbReference type="PANTHER" id="PTHR10851:SF0">
    <property type="entry name" value="PYRIDOXINE-5'-PHOSPHATE OXIDASE"/>
    <property type="match status" value="1"/>
</dbReference>
<dbReference type="Gene3D" id="2.30.110.10">
    <property type="entry name" value="Electron Transport, Fmn-binding Protein, Chain A"/>
    <property type="match status" value="1"/>
</dbReference>
<dbReference type="PIRSF" id="PIRSF000190">
    <property type="entry name" value="Pyd_amn-ph_oxd"/>
    <property type="match status" value="1"/>
</dbReference>
<evidence type="ECO:0000259" key="6">
    <source>
        <dbReference type="Pfam" id="PF01243"/>
    </source>
</evidence>
<feature type="binding site" evidence="5">
    <location>
        <position position="210"/>
    </location>
    <ligand>
        <name>FMN</name>
        <dbReference type="ChEBI" id="CHEBI:58210"/>
    </ligand>
</feature>
<dbReference type="Pfam" id="PF10590">
    <property type="entry name" value="PNP_phzG_C"/>
    <property type="match status" value="1"/>
</dbReference>
<evidence type="ECO:0000256" key="1">
    <source>
        <dbReference type="ARBA" id="ARBA00007301"/>
    </source>
</evidence>
<evidence type="ECO:0000256" key="5">
    <source>
        <dbReference type="PIRSR" id="PIRSR000190-2"/>
    </source>
</evidence>
<evidence type="ECO:0000256" key="2">
    <source>
        <dbReference type="ARBA" id="ARBA00022630"/>
    </source>
</evidence>
<evidence type="ECO:0000313" key="9">
    <source>
        <dbReference type="Proteomes" id="UP000238083"/>
    </source>
</evidence>
<reference evidence="8 9" key="1">
    <citation type="submission" date="2018-03" db="EMBL/GenBank/DDBJ databases">
        <title>Genomic Encyclopedia of Archaeal and Bacterial Type Strains, Phase II (KMG-II): from individual species to whole genera.</title>
        <authorList>
            <person name="Goeker M."/>
        </authorList>
    </citation>
    <scope>NUCLEOTIDE SEQUENCE [LARGE SCALE GENOMIC DNA]</scope>
    <source>
        <strain evidence="8 9">DSM 19711</strain>
    </source>
</reference>
<dbReference type="NCBIfam" id="NF004231">
    <property type="entry name" value="PRK05679.1"/>
    <property type="match status" value="1"/>
</dbReference>
<dbReference type="EMBL" id="PVZF01000001">
    <property type="protein sequence ID" value="PRY18048.1"/>
    <property type="molecule type" value="Genomic_DNA"/>
</dbReference>
<name>A0A2T0RA50_9ACTN</name>
<sequence length="227" mass="24903">MTGTVGPVRSELSEFLAGLSWPRPQSPEFDPEHAPADPVVLFGTWLREAVAAGVPAAHVMTLATVDAAGRPDARVTVLEDVDEHAFWVAASESSPKGKQLGRVPVAALVFHWPQLGRQVRVRGTVRPADAARTEAAFERLSAHARAEALVDRQSRPLHDEAWLSNALGDPTELLELEVPGAASAPAWRLWGVDAGRMEFFQASTSEHHQRLRYSRTEQTWTTELLRP</sequence>
<evidence type="ECO:0000256" key="4">
    <source>
        <dbReference type="ARBA" id="ARBA00023002"/>
    </source>
</evidence>
<dbReference type="PANTHER" id="PTHR10851">
    <property type="entry name" value="PYRIDOXINE-5-PHOSPHATE OXIDASE"/>
    <property type="match status" value="1"/>
</dbReference>
<proteinExistence type="inferred from homology"/>
<dbReference type="InterPro" id="IPR012349">
    <property type="entry name" value="Split_barrel_FMN-bd"/>
</dbReference>
<organism evidence="8 9">
    <name type="scientific">Kineococcus rhizosphaerae</name>
    <dbReference type="NCBI Taxonomy" id="559628"/>
    <lineage>
        <taxon>Bacteria</taxon>
        <taxon>Bacillati</taxon>
        <taxon>Actinomycetota</taxon>
        <taxon>Actinomycetes</taxon>
        <taxon>Kineosporiales</taxon>
        <taxon>Kineosporiaceae</taxon>
        <taxon>Kineococcus</taxon>
    </lineage>
</organism>
<dbReference type="InterPro" id="IPR019576">
    <property type="entry name" value="Pyridoxamine_oxidase_dimer_C"/>
</dbReference>
<feature type="binding site" evidence="5">
    <location>
        <position position="96"/>
    </location>
    <ligand>
        <name>FMN</name>
        <dbReference type="ChEBI" id="CHEBI:58210"/>
    </ligand>
</feature>
<dbReference type="AlphaFoldDB" id="A0A2T0RA50"/>
<keyword evidence="4" id="KW-0560">Oxidoreductase</keyword>